<evidence type="ECO:0000313" key="6">
    <source>
        <dbReference type="EMBL" id="GMG55168.1"/>
    </source>
</evidence>
<gene>
    <name evidence="6" type="ORF">Aory05_001335600</name>
</gene>
<dbReference type="EMBL" id="BSYB01000110">
    <property type="protein sequence ID" value="GMG55168.1"/>
    <property type="molecule type" value="Genomic_DNA"/>
</dbReference>
<evidence type="ECO:0000256" key="1">
    <source>
        <dbReference type="ARBA" id="ARBA00004141"/>
    </source>
</evidence>
<keyword evidence="2 5" id="KW-0812">Transmembrane</keyword>
<keyword evidence="7" id="KW-1185">Reference proteome</keyword>
<keyword evidence="4 5" id="KW-0472">Membrane</keyword>
<feature type="transmembrane region" description="Helical" evidence="5">
    <location>
        <begin position="73"/>
        <end position="93"/>
    </location>
</feature>
<evidence type="ECO:0000256" key="5">
    <source>
        <dbReference type="SAM" id="Phobius"/>
    </source>
</evidence>
<evidence type="ECO:0000256" key="3">
    <source>
        <dbReference type="ARBA" id="ARBA00022989"/>
    </source>
</evidence>
<evidence type="ECO:0000256" key="4">
    <source>
        <dbReference type="ARBA" id="ARBA00023136"/>
    </source>
</evidence>
<keyword evidence="3 5" id="KW-1133">Transmembrane helix</keyword>
<dbReference type="Proteomes" id="UP001165189">
    <property type="component" value="Unassembled WGS sequence"/>
</dbReference>
<feature type="transmembrane region" description="Helical" evidence="5">
    <location>
        <begin position="108"/>
        <end position="128"/>
    </location>
</feature>
<accession>A0ABQ6LDM4</accession>
<dbReference type="PANTHER" id="PTHR31465">
    <property type="entry name" value="PROTEIN RTA1-RELATED"/>
    <property type="match status" value="1"/>
</dbReference>
<name>A0ABQ6LDM4_ASPOZ</name>
<dbReference type="InterPro" id="IPR007568">
    <property type="entry name" value="RTA1"/>
</dbReference>
<sequence length="167" mass="19038">MVSADLILGGSLLGGADEHNSLMKTGEHVIIAGLFVQLFFFGMFIVVAGLFHRRMLLAPTATSHNPLIRWQKYLVTLYIVSLLIWVRSVFRVIEYLQGNAGSIMRHEAYVFIFDATLMFLVMAWMNWFHPSEIGLLLRHEEPISNGFELLPFARLYHKSAKKRSPTA</sequence>
<reference evidence="6" key="1">
    <citation type="submission" date="2023-04" db="EMBL/GenBank/DDBJ databases">
        <title>Aspergillus oryzae var. brunneus NBRC 4377.</title>
        <authorList>
            <person name="Ichikawa N."/>
            <person name="Sato H."/>
            <person name="Tonouchi N."/>
        </authorList>
    </citation>
    <scope>NUCLEOTIDE SEQUENCE</scope>
    <source>
        <strain evidence="6">NBRC 4377</strain>
    </source>
</reference>
<comment type="subcellular location">
    <subcellularLocation>
        <location evidence="1">Membrane</location>
        <topology evidence="1">Multi-pass membrane protein</topology>
    </subcellularLocation>
</comment>
<proteinExistence type="predicted"/>
<feature type="transmembrane region" description="Helical" evidence="5">
    <location>
        <begin position="29"/>
        <end position="52"/>
    </location>
</feature>
<protein>
    <submittedName>
        <fullName evidence="6">Unnamed protein product</fullName>
    </submittedName>
</protein>
<evidence type="ECO:0000313" key="7">
    <source>
        <dbReference type="Proteomes" id="UP001165189"/>
    </source>
</evidence>
<evidence type="ECO:0000256" key="2">
    <source>
        <dbReference type="ARBA" id="ARBA00022692"/>
    </source>
</evidence>
<dbReference type="Pfam" id="PF04479">
    <property type="entry name" value="RTA1"/>
    <property type="match status" value="1"/>
</dbReference>
<comment type="caution">
    <text evidence="6">The sequence shown here is derived from an EMBL/GenBank/DDBJ whole genome shotgun (WGS) entry which is preliminary data.</text>
</comment>
<organism evidence="6 7">
    <name type="scientific">Aspergillus oryzae var. brunneus</name>
    <dbReference type="NCBI Taxonomy" id="332754"/>
    <lineage>
        <taxon>Eukaryota</taxon>
        <taxon>Fungi</taxon>
        <taxon>Dikarya</taxon>
        <taxon>Ascomycota</taxon>
        <taxon>Pezizomycotina</taxon>
        <taxon>Eurotiomycetes</taxon>
        <taxon>Eurotiomycetidae</taxon>
        <taxon>Eurotiales</taxon>
        <taxon>Aspergillaceae</taxon>
        <taxon>Aspergillus</taxon>
        <taxon>Aspergillus subgen. Circumdati</taxon>
    </lineage>
</organism>
<dbReference type="PANTHER" id="PTHR31465:SF1">
    <property type="entry name" value="PROTEIN RTA1-RELATED"/>
    <property type="match status" value="1"/>
</dbReference>